<evidence type="ECO:0008006" key="6">
    <source>
        <dbReference type="Google" id="ProtNLM"/>
    </source>
</evidence>
<dbReference type="SMART" id="SM00312">
    <property type="entry name" value="PX"/>
    <property type="match status" value="1"/>
</dbReference>
<organism evidence="5">
    <name type="scientific">Salpingoeca rosetta (strain ATCC 50818 / BSB-021)</name>
    <dbReference type="NCBI Taxonomy" id="946362"/>
    <lineage>
        <taxon>Eukaryota</taxon>
        <taxon>Choanoflagellata</taxon>
        <taxon>Craspedida</taxon>
        <taxon>Salpingoecidae</taxon>
        <taxon>Salpingoeca</taxon>
    </lineage>
</organism>
<dbReference type="InterPro" id="IPR001478">
    <property type="entry name" value="PDZ"/>
</dbReference>
<accession>F2TVW8</accession>
<feature type="compositionally biased region" description="Polar residues" evidence="1">
    <location>
        <begin position="318"/>
        <end position="333"/>
    </location>
</feature>
<dbReference type="STRING" id="946362.F2TVW8"/>
<dbReference type="Proteomes" id="UP000007799">
    <property type="component" value="Unassembled WGS sequence"/>
</dbReference>
<dbReference type="Pfam" id="PF00595">
    <property type="entry name" value="PDZ"/>
    <property type="match status" value="1"/>
</dbReference>
<dbReference type="OMA" id="KARFRWH"/>
<dbReference type="GO" id="GO:0006886">
    <property type="term" value="P:intracellular protein transport"/>
    <property type="evidence" value="ECO:0007669"/>
    <property type="project" value="TreeGrafter"/>
</dbReference>
<dbReference type="FunCoup" id="F2TVW8">
    <property type="interactions" value="1245"/>
</dbReference>
<dbReference type="SUPFAM" id="SSF64268">
    <property type="entry name" value="PX domain"/>
    <property type="match status" value="1"/>
</dbReference>
<dbReference type="GO" id="GO:0035091">
    <property type="term" value="F:phosphatidylinositol binding"/>
    <property type="evidence" value="ECO:0007669"/>
    <property type="project" value="InterPro"/>
</dbReference>
<dbReference type="GO" id="GO:0005769">
    <property type="term" value="C:early endosome"/>
    <property type="evidence" value="ECO:0007669"/>
    <property type="project" value="TreeGrafter"/>
</dbReference>
<proteinExistence type="predicted"/>
<sequence>MSLADELGYDDVFEIHVERGTQGFGFNIKGTTQAGGVLQAINGRLYPPLQYISHVDEGGAAWRAGLRCWDRVLSVNNTDVRGASHNEVVKNIIRGGESLDLIVIRVDDEEAARLQRLEDAANSTRKGRGKSAPISIQDFNNLPNPAGKGNYTVFNVYTHGDYRTSKRYSELANLHKQLKARFRWHNFPPFPPKKMNGLFSGALGPSDLEQRREALQIYLQKVYEVEDIRNSELFAEFLKPSDYRPPNAPTPSPPSSSAVSSSNLNARRATATSSGSSAAAKTATKQRTDEAQKQPQQQEKAKKQDVKKTEEAKRGAPASSTSTPKDALSTPSSAKKKAVPANLFDFDDEEPEAVKELSDDDEQEAEEEAEQAQEEEQEQEEEEEEQEEPAAVEEEEEEEDAAVQETSFAVLVPTGDVVRVSLSSDATVADVLQAALDKLGVEGFARNIFALFESTTDTPSTDPLDHEFDHKLDDDELAASVSKQLLLRRWLFTTSQEPAADTCSAAVSLLVHQAINDIKQGRLYCTPKKKQKLLDSAKDLDTDKYPAFLGVVRKLKMYGGVLLPPCTDDDANSIIVTVTADRLILQKTDDDGNPSTDDEDVSVFEFEQLSKVRRRDDLLGFKATGADGEQQTVKLTSEHAAYMETCIKRAFMEQKWADGSAEGGFFQ</sequence>
<reference evidence="4" key="1">
    <citation type="submission" date="2009-08" db="EMBL/GenBank/DDBJ databases">
        <title>Annotation of Salpingoeca rosetta.</title>
        <authorList>
            <consortium name="The Broad Institute Genome Sequencing Platform"/>
            <person name="Russ C."/>
            <person name="Cuomo C."/>
            <person name="Burger G."/>
            <person name="Gray M.W."/>
            <person name="Holland P.W.H."/>
            <person name="King N."/>
            <person name="Lang F.B.F."/>
            <person name="Roger A.J."/>
            <person name="Ruiz-Trillo I."/>
            <person name="Young S.K."/>
            <person name="Zeng Q."/>
            <person name="Gargeya S."/>
            <person name="Alvarado L."/>
            <person name="Berlin A."/>
            <person name="Chapman S.B."/>
            <person name="Chen Z."/>
            <person name="Freedman E."/>
            <person name="Gellesch M."/>
            <person name="Goldberg J."/>
            <person name="Griggs A."/>
            <person name="Gujja S."/>
            <person name="Heilman E."/>
            <person name="Heiman D."/>
            <person name="Howarth C."/>
            <person name="Mehta T."/>
            <person name="Neiman D."/>
            <person name="Pearson M."/>
            <person name="Roberts A."/>
            <person name="Saif S."/>
            <person name="Shea T."/>
            <person name="Shenoy N."/>
            <person name="Sisk P."/>
            <person name="Stolte C."/>
            <person name="Sykes S."/>
            <person name="White J."/>
            <person name="Yandava C."/>
            <person name="Haas B."/>
            <person name="Nusbaum C."/>
            <person name="Birren B."/>
        </authorList>
    </citation>
    <scope>NUCLEOTIDE SEQUENCE [LARGE SCALE GENOMIC DNA]</scope>
    <source>
        <strain evidence="4">ATCC 50818</strain>
    </source>
</reference>
<dbReference type="SMART" id="SM00228">
    <property type="entry name" value="PDZ"/>
    <property type="match status" value="1"/>
</dbReference>
<dbReference type="GO" id="GO:0032456">
    <property type="term" value="P:endocytic recycling"/>
    <property type="evidence" value="ECO:0007669"/>
    <property type="project" value="TreeGrafter"/>
</dbReference>
<evidence type="ECO:0000313" key="4">
    <source>
        <dbReference type="EMBL" id="EGD72214.1"/>
    </source>
</evidence>
<dbReference type="Gene3D" id="3.30.1520.10">
    <property type="entry name" value="Phox-like domain"/>
    <property type="match status" value="1"/>
</dbReference>
<feature type="region of interest" description="Disordered" evidence="1">
    <location>
        <begin position="239"/>
        <end position="404"/>
    </location>
</feature>
<dbReference type="Gene3D" id="1.20.80.60">
    <property type="match status" value="1"/>
</dbReference>
<name>F2TVW8_SALR5</name>
<dbReference type="KEGG" id="sre:PTSG_00235"/>
<dbReference type="InParanoid" id="F2TVW8"/>
<feature type="compositionally biased region" description="Basic and acidic residues" evidence="1">
    <location>
        <begin position="299"/>
        <end position="314"/>
    </location>
</feature>
<dbReference type="RefSeq" id="XP_004998785.1">
    <property type="nucleotide sequence ID" value="XM_004998728.1"/>
</dbReference>
<gene>
    <name evidence="4" type="ORF">PTSG_00235</name>
</gene>
<feature type="domain" description="PDZ" evidence="2">
    <location>
        <begin position="14"/>
        <end position="107"/>
    </location>
</feature>
<feature type="compositionally biased region" description="Low complexity" evidence="1">
    <location>
        <begin position="255"/>
        <end position="285"/>
    </location>
</feature>
<dbReference type="Gene3D" id="2.30.42.10">
    <property type="match status" value="1"/>
</dbReference>
<dbReference type="Gene3D" id="3.10.20.90">
    <property type="entry name" value="Phosphatidylinositol 3-kinase Catalytic Subunit, Chain A, domain 1"/>
    <property type="match status" value="1"/>
</dbReference>
<evidence type="ECO:0000259" key="2">
    <source>
        <dbReference type="PROSITE" id="PS50106"/>
    </source>
</evidence>
<dbReference type="InterPro" id="IPR036871">
    <property type="entry name" value="PX_dom_sf"/>
</dbReference>
<evidence type="ECO:0000313" key="5">
    <source>
        <dbReference type="Proteomes" id="UP000007799"/>
    </source>
</evidence>
<dbReference type="GeneID" id="16067756"/>
<dbReference type="CDD" id="cd06093">
    <property type="entry name" value="PX_domain"/>
    <property type="match status" value="1"/>
</dbReference>
<dbReference type="Pfam" id="PF00787">
    <property type="entry name" value="PX"/>
    <property type="match status" value="1"/>
</dbReference>
<dbReference type="OrthoDB" id="10036828at2759"/>
<dbReference type="EMBL" id="GL832955">
    <property type="protein sequence ID" value="EGD72214.1"/>
    <property type="molecule type" value="Genomic_DNA"/>
</dbReference>
<dbReference type="eggNOG" id="KOG3784">
    <property type="taxonomic scope" value="Eukaryota"/>
</dbReference>
<evidence type="ECO:0000259" key="3">
    <source>
        <dbReference type="PROSITE" id="PS50195"/>
    </source>
</evidence>
<feature type="compositionally biased region" description="Acidic residues" evidence="1">
    <location>
        <begin position="358"/>
        <end position="402"/>
    </location>
</feature>
<evidence type="ECO:0000256" key="1">
    <source>
        <dbReference type="SAM" id="MobiDB-lite"/>
    </source>
</evidence>
<dbReference type="AlphaFoldDB" id="F2TVW8"/>
<dbReference type="InterPro" id="IPR001683">
    <property type="entry name" value="PX_dom"/>
</dbReference>
<dbReference type="PANTHER" id="PTHR12431:SF14">
    <property type="entry name" value="LD15323P"/>
    <property type="match status" value="1"/>
</dbReference>
<dbReference type="PROSITE" id="PS50195">
    <property type="entry name" value="PX"/>
    <property type="match status" value="1"/>
</dbReference>
<keyword evidence="5" id="KW-1185">Reference proteome</keyword>
<dbReference type="InterPro" id="IPR036034">
    <property type="entry name" value="PDZ_sf"/>
</dbReference>
<feature type="domain" description="PX" evidence="3">
    <location>
        <begin position="129"/>
        <end position="245"/>
    </location>
</feature>
<dbReference type="SUPFAM" id="SSF50156">
    <property type="entry name" value="PDZ domain-like"/>
    <property type="match status" value="1"/>
</dbReference>
<protein>
    <recommendedName>
        <fullName evidence="6">PX domain-containing protein</fullName>
    </recommendedName>
</protein>
<dbReference type="PANTHER" id="PTHR12431">
    <property type="entry name" value="SORTING NEXIN 17 AND 27"/>
    <property type="match status" value="1"/>
</dbReference>
<dbReference type="PROSITE" id="PS50106">
    <property type="entry name" value="PDZ"/>
    <property type="match status" value="1"/>
</dbReference>